<keyword evidence="1" id="KW-0472">Membrane</keyword>
<dbReference type="OrthoDB" id="5782056at2"/>
<sequence>MNQLVDKIGRSVPLGRELGRGGEGAVYEVVGQPDLVAKLYHDVPDARKQDKLIRMAAGLDDRLHQYAAWPEETLHQPSDSAVVGFTMQRIKARKPVHMLYSPGQRRSAFPNTDFGFLVYVARNIAAAFDTVHDHGHVLGDVNQGNVLVGADSQVILIDCDSFQVRFGGIVHRCEVGVAHFTPPELQHSGGFEQVLRTSNHDCFGLALLIFHLLMGGRHPFSGVPQSEHVGETLESNIREFRYAYARDANLRLLLPPPRSVPINVLPLSIQDLFEQAFLEPSVTARPTAAAWVAALDRLRAGLKTCSQRALHRYPGQLESCCWCALNSQRIVLFGNQTIPKTAPAPRVTLWSEQQIRALRAEVLRIQFPDPISVVLPRLPCVSEIGSNHSTVTAVSVCAALVLAALLIVLVDWPADRESRELLILMTIGGSTILGVLGASVAIIITERRRKQIVQALEFDYFEVEAKLEVALKRMNLELGVHTLRIRTDQLMALIDEYELLRRDGLEAFRSEAQAAIHQAQSLYLQKTSLNQCQDPRVQARHKLVLREAQIDNADQLSPARLQSLDELEAAVVDALLAWKGGMIVAFHQTIPNRSDRETAFRARHEQSLLRLQAQIESAHADVNHLHSNLRPISNAQRQQLELLLAKGGEIHRLYSLQASSGRR</sequence>
<dbReference type="Proteomes" id="UP000241074">
    <property type="component" value="Chromosome"/>
</dbReference>
<dbReference type="Gene3D" id="1.10.510.10">
    <property type="entry name" value="Transferase(Phosphotransferase) domain 1"/>
    <property type="match status" value="1"/>
</dbReference>
<dbReference type="InterPro" id="IPR011009">
    <property type="entry name" value="Kinase-like_dom_sf"/>
</dbReference>
<dbReference type="GO" id="GO:0004672">
    <property type="term" value="F:protein kinase activity"/>
    <property type="evidence" value="ECO:0007669"/>
    <property type="project" value="InterPro"/>
</dbReference>
<feature type="transmembrane region" description="Helical" evidence="1">
    <location>
        <begin position="390"/>
        <end position="410"/>
    </location>
</feature>
<feature type="domain" description="Protein kinase" evidence="2">
    <location>
        <begin position="12"/>
        <end position="298"/>
    </location>
</feature>
<dbReference type="InterPro" id="IPR000719">
    <property type="entry name" value="Prot_kinase_dom"/>
</dbReference>
<dbReference type="KEGG" id="xba:C7S18_00260"/>
<protein>
    <recommendedName>
        <fullName evidence="2">Protein kinase domain-containing protein</fullName>
    </recommendedName>
</protein>
<dbReference type="EMBL" id="CP027860">
    <property type="protein sequence ID" value="AVP95719.1"/>
    <property type="molecule type" value="Genomic_DNA"/>
</dbReference>
<dbReference type="GO" id="GO:0005524">
    <property type="term" value="F:ATP binding"/>
    <property type="evidence" value="ECO:0007669"/>
    <property type="project" value="InterPro"/>
</dbReference>
<gene>
    <name evidence="3" type="ORF">C7S18_00260</name>
</gene>
<proteinExistence type="predicted"/>
<dbReference type="AlphaFoldDB" id="A0A2P1PLK6"/>
<evidence type="ECO:0000313" key="3">
    <source>
        <dbReference type="EMBL" id="AVP95719.1"/>
    </source>
</evidence>
<reference evidence="3 4" key="1">
    <citation type="submission" date="2018-03" db="EMBL/GenBank/DDBJ databases">
        <title>Ahniella affigens gen. nov., sp. nov., a gammaproteobacterium isolated from sandy soil near a stream.</title>
        <authorList>
            <person name="Ko Y."/>
            <person name="Kim J.-H."/>
        </authorList>
    </citation>
    <scope>NUCLEOTIDE SEQUENCE [LARGE SCALE GENOMIC DNA]</scope>
    <source>
        <strain evidence="3 4">D13</strain>
    </source>
</reference>
<evidence type="ECO:0000259" key="2">
    <source>
        <dbReference type="PROSITE" id="PS50011"/>
    </source>
</evidence>
<keyword evidence="1" id="KW-1133">Transmembrane helix</keyword>
<accession>A0A2P1PLK6</accession>
<dbReference type="PROSITE" id="PS50011">
    <property type="entry name" value="PROTEIN_KINASE_DOM"/>
    <property type="match status" value="1"/>
</dbReference>
<keyword evidence="1" id="KW-0812">Transmembrane</keyword>
<reference evidence="3 4" key="2">
    <citation type="submission" date="2018-03" db="EMBL/GenBank/DDBJ databases">
        <authorList>
            <person name="Keele B.F."/>
        </authorList>
    </citation>
    <scope>NUCLEOTIDE SEQUENCE [LARGE SCALE GENOMIC DNA]</scope>
    <source>
        <strain evidence="3 4">D13</strain>
    </source>
</reference>
<name>A0A2P1PLK6_9GAMM</name>
<evidence type="ECO:0000313" key="4">
    <source>
        <dbReference type="Proteomes" id="UP000241074"/>
    </source>
</evidence>
<dbReference type="RefSeq" id="WP_106889648.1">
    <property type="nucleotide sequence ID" value="NZ_CP027860.1"/>
</dbReference>
<dbReference type="SUPFAM" id="SSF56112">
    <property type="entry name" value="Protein kinase-like (PK-like)"/>
    <property type="match status" value="1"/>
</dbReference>
<evidence type="ECO:0000256" key="1">
    <source>
        <dbReference type="SAM" id="Phobius"/>
    </source>
</evidence>
<organism evidence="3 4">
    <name type="scientific">Ahniella affigens</name>
    <dbReference type="NCBI Taxonomy" id="2021234"/>
    <lineage>
        <taxon>Bacteria</taxon>
        <taxon>Pseudomonadati</taxon>
        <taxon>Pseudomonadota</taxon>
        <taxon>Gammaproteobacteria</taxon>
        <taxon>Lysobacterales</taxon>
        <taxon>Rhodanobacteraceae</taxon>
        <taxon>Ahniella</taxon>
    </lineage>
</organism>
<feature type="transmembrane region" description="Helical" evidence="1">
    <location>
        <begin position="422"/>
        <end position="444"/>
    </location>
</feature>
<keyword evidence="4" id="KW-1185">Reference proteome</keyword>